<keyword evidence="7 8" id="KW-0472">Membrane</keyword>
<dbReference type="InterPro" id="IPR043760">
    <property type="entry name" value="PycTM_dom"/>
</dbReference>
<feature type="transmembrane region" description="Helical" evidence="8">
    <location>
        <begin position="42"/>
        <end position="61"/>
    </location>
</feature>
<keyword evidence="3 8" id="KW-0812">Transmembrane</keyword>
<reference evidence="10" key="1">
    <citation type="submission" date="2020-08" db="EMBL/GenBank/DDBJ databases">
        <title>Genomic Encyclopedia of Type Strains, Phase IV (KMG-IV): sequencing the most valuable type-strain genomes for metagenomic binning, comparative biology and taxonomic classification.</title>
        <authorList>
            <person name="Goeker M."/>
        </authorList>
    </citation>
    <scope>NUCLEOTIDE SEQUENCE [LARGE SCALE GENOMIC DNA]</scope>
    <source>
        <strain evidence="10">DSM 105040</strain>
    </source>
</reference>
<evidence type="ECO:0000256" key="6">
    <source>
        <dbReference type="ARBA" id="ARBA00023118"/>
    </source>
</evidence>
<name>A0A840C8F4_9RHOB</name>
<keyword evidence="4" id="KW-0547">Nucleotide-binding</keyword>
<keyword evidence="5 8" id="KW-1133">Transmembrane helix</keyword>
<protein>
    <recommendedName>
        <fullName evidence="9">Pycsar effector protein domain-containing protein</fullName>
    </recommendedName>
</protein>
<dbReference type="EMBL" id="JACIEQ010000002">
    <property type="protein sequence ID" value="MBB4022244.1"/>
    <property type="molecule type" value="Genomic_DNA"/>
</dbReference>
<evidence type="ECO:0000256" key="1">
    <source>
        <dbReference type="ARBA" id="ARBA00004236"/>
    </source>
</evidence>
<keyword evidence="6" id="KW-0051">Antiviral defense</keyword>
<gene>
    <name evidence="10" type="ORF">GGR17_002053</name>
</gene>
<organism evidence="10 11">
    <name type="scientific">Actibacterium naphthalenivorans</name>
    <dbReference type="NCBI Taxonomy" id="1614693"/>
    <lineage>
        <taxon>Bacteria</taxon>
        <taxon>Pseudomonadati</taxon>
        <taxon>Pseudomonadota</taxon>
        <taxon>Alphaproteobacteria</taxon>
        <taxon>Rhodobacterales</taxon>
        <taxon>Roseobacteraceae</taxon>
        <taxon>Actibacterium</taxon>
    </lineage>
</organism>
<comment type="subcellular location">
    <subcellularLocation>
        <location evidence="1">Cell membrane</location>
    </subcellularLocation>
</comment>
<proteinExistence type="predicted"/>
<dbReference type="RefSeq" id="WP_054538887.1">
    <property type="nucleotide sequence ID" value="NZ_JACIEQ010000002.1"/>
</dbReference>
<evidence type="ECO:0000256" key="4">
    <source>
        <dbReference type="ARBA" id="ARBA00022741"/>
    </source>
</evidence>
<sequence>MNKSVLNDAEENGRGDLYLQMHGLSSFTIYLSGRLDAADRRASLVIGGAAAVLGIIAADLFTMNGTATVLERFQWLVQKPSILSATVSAIMAFRTVWPRKMVSDDWISQIFLSTEKPAEILARVGRSDRVFMREMMAGQQQIAGLIRQKNRYTVYAIPFLMFSVILFGLGM</sequence>
<evidence type="ECO:0000256" key="3">
    <source>
        <dbReference type="ARBA" id="ARBA00022692"/>
    </source>
</evidence>
<dbReference type="Proteomes" id="UP000585681">
    <property type="component" value="Unassembled WGS sequence"/>
</dbReference>
<dbReference type="AlphaFoldDB" id="A0A840C8F4"/>
<comment type="caution">
    <text evidence="10">The sequence shown here is derived from an EMBL/GenBank/DDBJ whole genome shotgun (WGS) entry which is preliminary data.</text>
</comment>
<keyword evidence="11" id="KW-1185">Reference proteome</keyword>
<evidence type="ECO:0000313" key="11">
    <source>
        <dbReference type="Proteomes" id="UP000585681"/>
    </source>
</evidence>
<feature type="transmembrane region" description="Helical" evidence="8">
    <location>
        <begin position="81"/>
        <end position="97"/>
    </location>
</feature>
<evidence type="ECO:0000256" key="5">
    <source>
        <dbReference type="ARBA" id="ARBA00022989"/>
    </source>
</evidence>
<evidence type="ECO:0000256" key="2">
    <source>
        <dbReference type="ARBA" id="ARBA00022475"/>
    </source>
</evidence>
<evidence type="ECO:0000256" key="7">
    <source>
        <dbReference type="ARBA" id="ARBA00023136"/>
    </source>
</evidence>
<keyword evidence="2" id="KW-1003">Cell membrane</keyword>
<dbReference type="Pfam" id="PF18967">
    <property type="entry name" value="PycTM"/>
    <property type="match status" value="1"/>
</dbReference>
<feature type="domain" description="Pycsar effector protein" evidence="9">
    <location>
        <begin position="33"/>
        <end position="169"/>
    </location>
</feature>
<evidence type="ECO:0000259" key="9">
    <source>
        <dbReference type="Pfam" id="PF18967"/>
    </source>
</evidence>
<accession>A0A840C8F4</accession>
<evidence type="ECO:0000256" key="8">
    <source>
        <dbReference type="SAM" id="Phobius"/>
    </source>
</evidence>
<evidence type="ECO:0000313" key="10">
    <source>
        <dbReference type="EMBL" id="MBB4022244.1"/>
    </source>
</evidence>
<feature type="transmembrane region" description="Helical" evidence="8">
    <location>
        <begin position="152"/>
        <end position="170"/>
    </location>
</feature>